<keyword evidence="1" id="KW-0732">Signal</keyword>
<dbReference type="AlphaFoldDB" id="A0AAE1A5E1"/>
<dbReference type="EMBL" id="JAWDGP010002624">
    <property type="protein sequence ID" value="KAK3781405.1"/>
    <property type="molecule type" value="Genomic_DNA"/>
</dbReference>
<name>A0AAE1A5E1_9GAST</name>
<reference evidence="2" key="1">
    <citation type="journal article" date="2023" name="G3 (Bethesda)">
        <title>A reference genome for the long-term kleptoplast-retaining sea slug Elysia crispata morphotype clarki.</title>
        <authorList>
            <person name="Eastman K.E."/>
            <person name="Pendleton A.L."/>
            <person name="Shaikh M.A."/>
            <person name="Suttiyut T."/>
            <person name="Ogas R."/>
            <person name="Tomko P."/>
            <person name="Gavelis G."/>
            <person name="Widhalm J.R."/>
            <person name="Wisecaver J.H."/>
        </authorList>
    </citation>
    <scope>NUCLEOTIDE SEQUENCE</scope>
    <source>
        <strain evidence="2">ECLA1</strain>
    </source>
</reference>
<evidence type="ECO:0000313" key="3">
    <source>
        <dbReference type="Proteomes" id="UP001283361"/>
    </source>
</evidence>
<dbReference type="Proteomes" id="UP001283361">
    <property type="component" value="Unassembled WGS sequence"/>
</dbReference>
<evidence type="ECO:0000313" key="2">
    <source>
        <dbReference type="EMBL" id="KAK3781405.1"/>
    </source>
</evidence>
<organism evidence="2 3">
    <name type="scientific">Elysia crispata</name>
    <name type="common">lettuce slug</name>
    <dbReference type="NCBI Taxonomy" id="231223"/>
    <lineage>
        <taxon>Eukaryota</taxon>
        <taxon>Metazoa</taxon>
        <taxon>Spiralia</taxon>
        <taxon>Lophotrochozoa</taxon>
        <taxon>Mollusca</taxon>
        <taxon>Gastropoda</taxon>
        <taxon>Heterobranchia</taxon>
        <taxon>Euthyneura</taxon>
        <taxon>Panpulmonata</taxon>
        <taxon>Sacoglossa</taxon>
        <taxon>Placobranchoidea</taxon>
        <taxon>Plakobranchidae</taxon>
        <taxon>Elysia</taxon>
    </lineage>
</organism>
<keyword evidence="3" id="KW-1185">Reference proteome</keyword>
<protein>
    <submittedName>
        <fullName evidence="2">Uncharacterized protein</fullName>
    </submittedName>
</protein>
<accession>A0AAE1A5E1</accession>
<proteinExistence type="predicted"/>
<feature type="chain" id="PRO_5042066610" evidence="1">
    <location>
        <begin position="19"/>
        <end position="145"/>
    </location>
</feature>
<comment type="caution">
    <text evidence="2">The sequence shown here is derived from an EMBL/GenBank/DDBJ whole genome shotgun (WGS) entry which is preliminary data.</text>
</comment>
<feature type="signal peptide" evidence="1">
    <location>
        <begin position="1"/>
        <end position="18"/>
    </location>
</feature>
<sequence length="145" mass="15880">MYLSILLSLSFPLSQRRGVPPTEQWIAQSPVFMGDQKGSRPCQCLLHHSTSNSLAVTQGAERVRDVGRSMLQYTVSAASLYQEPSACETWADLCYNIQCLLHHSTSNSLAVTQGAERVRDMGRSMLQYTVSGGLSVRSVGHFSGV</sequence>
<evidence type="ECO:0000256" key="1">
    <source>
        <dbReference type="SAM" id="SignalP"/>
    </source>
</evidence>
<gene>
    <name evidence="2" type="ORF">RRG08_019031</name>
</gene>